<organism evidence="1 2">
    <name type="scientific">Porites lobata</name>
    <dbReference type="NCBI Taxonomy" id="104759"/>
    <lineage>
        <taxon>Eukaryota</taxon>
        <taxon>Metazoa</taxon>
        <taxon>Cnidaria</taxon>
        <taxon>Anthozoa</taxon>
        <taxon>Hexacorallia</taxon>
        <taxon>Scleractinia</taxon>
        <taxon>Fungiina</taxon>
        <taxon>Poritidae</taxon>
        <taxon>Porites</taxon>
    </lineage>
</organism>
<gene>
    <name evidence="1" type="ORF">PLOB_00025881</name>
</gene>
<keyword evidence="2" id="KW-1185">Reference proteome</keyword>
<dbReference type="Proteomes" id="UP001159405">
    <property type="component" value="Unassembled WGS sequence"/>
</dbReference>
<dbReference type="EMBL" id="CALNXK010000306">
    <property type="protein sequence ID" value="CAH3181785.1"/>
    <property type="molecule type" value="Genomic_DNA"/>
</dbReference>
<evidence type="ECO:0000313" key="2">
    <source>
        <dbReference type="Proteomes" id="UP001159405"/>
    </source>
</evidence>
<comment type="caution">
    <text evidence="1">The sequence shown here is derived from an EMBL/GenBank/DDBJ whole genome shotgun (WGS) entry which is preliminary data.</text>
</comment>
<sequence length="120" mass="13554">RRSVEILDELGWDNLETRRTRQLTTLMYKLKNHIASDHLAQIFNGTNSIKANIVKLVHMAQHKPVATTNIKLWADHYVMAMRKTADHMDAPALSVLSKADHASISTSIVYTVLGVSLLKY</sequence>
<reference evidence="1 2" key="1">
    <citation type="submission" date="2022-05" db="EMBL/GenBank/DDBJ databases">
        <authorList>
            <consortium name="Genoscope - CEA"/>
            <person name="William W."/>
        </authorList>
    </citation>
    <scope>NUCLEOTIDE SEQUENCE [LARGE SCALE GENOMIC DNA]</scope>
</reference>
<name>A0ABN8RQL4_9CNID</name>
<proteinExistence type="predicted"/>
<protein>
    <submittedName>
        <fullName evidence="1">Uncharacterized protein</fullName>
    </submittedName>
</protein>
<evidence type="ECO:0000313" key="1">
    <source>
        <dbReference type="EMBL" id="CAH3181785.1"/>
    </source>
</evidence>
<feature type="non-terminal residue" evidence="1">
    <location>
        <position position="1"/>
    </location>
</feature>
<accession>A0ABN8RQL4</accession>